<feature type="signal peptide" evidence="3">
    <location>
        <begin position="1"/>
        <end position="25"/>
    </location>
</feature>
<dbReference type="PROSITE" id="PS51473">
    <property type="entry name" value="GNK2"/>
    <property type="match status" value="2"/>
</dbReference>
<name>A0AAW1HYA4_SAPOF</name>
<dbReference type="InterPro" id="IPR038408">
    <property type="entry name" value="GNK2_sf"/>
</dbReference>
<keyword evidence="2" id="KW-0677">Repeat</keyword>
<feature type="domain" description="Gnk2-homologous" evidence="4">
    <location>
        <begin position="138"/>
        <end position="244"/>
    </location>
</feature>
<gene>
    <name evidence="5" type="ORF">RND81_10G022500</name>
</gene>
<evidence type="ECO:0000259" key="4">
    <source>
        <dbReference type="PROSITE" id="PS51473"/>
    </source>
</evidence>
<dbReference type="InterPro" id="IPR002902">
    <property type="entry name" value="GNK2"/>
</dbReference>
<dbReference type="CDD" id="cd23509">
    <property type="entry name" value="Gnk2-like"/>
    <property type="match status" value="2"/>
</dbReference>
<proteinExistence type="predicted"/>
<dbReference type="Pfam" id="PF01657">
    <property type="entry name" value="Stress-antifung"/>
    <property type="match status" value="2"/>
</dbReference>
<protein>
    <recommendedName>
        <fullName evidence="4">Gnk2-homologous domain-containing protein</fullName>
    </recommendedName>
</protein>
<evidence type="ECO:0000313" key="6">
    <source>
        <dbReference type="Proteomes" id="UP001443914"/>
    </source>
</evidence>
<dbReference type="EMBL" id="JBDFQZ010000010">
    <property type="protein sequence ID" value="KAK9681716.1"/>
    <property type="molecule type" value="Genomic_DNA"/>
</dbReference>
<organism evidence="5 6">
    <name type="scientific">Saponaria officinalis</name>
    <name type="common">Common soapwort</name>
    <name type="synonym">Lychnis saponaria</name>
    <dbReference type="NCBI Taxonomy" id="3572"/>
    <lineage>
        <taxon>Eukaryota</taxon>
        <taxon>Viridiplantae</taxon>
        <taxon>Streptophyta</taxon>
        <taxon>Embryophyta</taxon>
        <taxon>Tracheophyta</taxon>
        <taxon>Spermatophyta</taxon>
        <taxon>Magnoliopsida</taxon>
        <taxon>eudicotyledons</taxon>
        <taxon>Gunneridae</taxon>
        <taxon>Pentapetalae</taxon>
        <taxon>Caryophyllales</taxon>
        <taxon>Caryophyllaceae</taxon>
        <taxon>Caryophylleae</taxon>
        <taxon>Saponaria</taxon>
    </lineage>
</organism>
<dbReference type="AlphaFoldDB" id="A0AAW1HYA4"/>
<comment type="caution">
    <text evidence="5">The sequence shown here is derived from an EMBL/GenBank/DDBJ whole genome shotgun (WGS) entry which is preliminary data.</text>
</comment>
<dbReference type="Proteomes" id="UP001443914">
    <property type="component" value="Unassembled WGS sequence"/>
</dbReference>
<accession>A0AAW1HYA4</accession>
<evidence type="ECO:0000313" key="5">
    <source>
        <dbReference type="EMBL" id="KAK9681716.1"/>
    </source>
</evidence>
<sequence>MLTKKISMLIVLQIIVLSLLQVVSSREQIYFEGSICRKSDNVSSTGEYRDNILFVLEKLLNESSNTRFFNTSSGTGVDRVNGLFVCRPDLPLDVCTSCVNTALGLFNRVCSTKKQAIAWYQQCMVRYTNLTIFATYRTEPSSSYFGLFNVSTPDIFPAKLNKTLETIITKASMSDNKVRFASSSTNYTIFEGLHGMAWCTPDIKASECKDCLMNAMSLMPNDGLAQYANMFLPNCLIKYDTAPFIFPTEDAR</sequence>
<dbReference type="Gene3D" id="3.30.430.20">
    <property type="entry name" value="Gnk2 domain, C-X8-C-X2-C motif"/>
    <property type="match status" value="2"/>
</dbReference>
<reference evidence="5" key="1">
    <citation type="submission" date="2024-03" db="EMBL/GenBank/DDBJ databases">
        <title>WGS assembly of Saponaria officinalis var. Norfolk2.</title>
        <authorList>
            <person name="Jenkins J."/>
            <person name="Shu S."/>
            <person name="Grimwood J."/>
            <person name="Barry K."/>
            <person name="Goodstein D."/>
            <person name="Schmutz J."/>
            <person name="Leebens-Mack J."/>
            <person name="Osbourn A."/>
        </authorList>
    </citation>
    <scope>NUCLEOTIDE SEQUENCE [LARGE SCALE GENOMIC DNA]</scope>
    <source>
        <strain evidence="5">JIC</strain>
    </source>
</reference>
<dbReference type="PANTHER" id="PTHR32099">
    <property type="entry name" value="CYSTEINE-RICH REPEAT SECRETORY PROTEIN"/>
    <property type="match status" value="1"/>
</dbReference>
<dbReference type="PANTHER" id="PTHR32099:SF42">
    <property type="entry name" value="CYSTEINE-RICH RECEPTOR-LIKE PROTEIN KINASE 9-RELATED"/>
    <property type="match status" value="1"/>
</dbReference>
<keyword evidence="6" id="KW-1185">Reference proteome</keyword>
<feature type="chain" id="PRO_5043620759" description="Gnk2-homologous domain-containing protein" evidence="3">
    <location>
        <begin position="26"/>
        <end position="252"/>
    </location>
</feature>
<evidence type="ECO:0000256" key="2">
    <source>
        <dbReference type="ARBA" id="ARBA00022737"/>
    </source>
</evidence>
<keyword evidence="1 3" id="KW-0732">Signal</keyword>
<evidence type="ECO:0000256" key="3">
    <source>
        <dbReference type="SAM" id="SignalP"/>
    </source>
</evidence>
<feature type="domain" description="Gnk2-homologous" evidence="4">
    <location>
        <begin position="30"/>
        <end position="132"/>
    </location>
</feature>
<evidence type="ECO:0000256" key="1">
    <source>
        <dbReference type="ARBA" id="ARBA00022729"/>
    </source>
</evidence>